<dbReference type="EMBL" id="JAVDQF010000001">
    <property type="protein sequence ID" value="MDR6269930.1"/>
    <property type="molecule type" value="Genomic_DNA"/>
</dbReference>
<protein>
    <submittedName>
        <fullName evidence="4">NADPH2:quinone reductase</fullName>
        <ecNumber evidence="4">1.6.5.5</ecNumber>
    </submittedName>
</protein>
<dbReference type="Pfam" id="PF00107">
    <property type="entry name" value="ADH_zinc_N"/>
    <property type="match status" value="1"/>
</dbReference>
<organism evidence="4 5">
    <name type="scientific">Arthrobacter russicus</name>
    <dbReference type="NCBI Taxonomy" id="172040"/>
    <lineage>
        <taxon>Bacteria</taxon>
        <taxon>Bacillati</taxon>
        <taxon>Actinomycetota</taxon>
        <taxon>Actinomycetes</taxon>
        <taxon>Micrococcales</taxon>
        <taxon>Micrococcaceae</taxon>
        <taxon>Arthrobacter</taxon>
    </lineage>
</organism>
<evidence type="ECO:0000313" key="5">
    <source>
        <dbReference type="Proteomes" id="UP001185069"/>
    </source>
</evidence>
<evidence type="ECO:0000256" key="2">
    <source>
        <dbReference type="ARBA" id="ARBA00023002"/>
    </source>
</evidence>
<dbReference type="PANTHER" id="PTHR48106:SF8">
    <property type="entry name" value="OS02G0805600 PROTEIN"/>
    <property type="match status" value="1"/>
</dbReference>
<feature type="domain" description="Enoyl reductase (ER)" evidence="3">
    <location>
        <begin position="10"/>
        <end position="317"/>
    </location>
</feature>
<dbReference type="PROSITE" id="PS01162">
    <property type="entry name" value="QOR_ZETA_CRYSTAL"/>
    <property type="match status" value="1"/>
</dbReference>
<dbReference type="PANTHER" id="PTHR48106">
    <property type="entry name" value="QUINONE OXIDOREDUCTASE PIG3-RELATED"/>
    <property type="match status" value="1"/>
</dbReference>
<dbReference type="EC" id="1.6.5.5" evidence="4"/>
<sequence>MKAITITEPGGPEALELSEVPEPVPAEGEVLVDVAAAGLNRADVMQRRGFYPPPPGASEYLGLEVSGRIAEAGHGFRKGQEVVALLAGGGYAERVAVPAGQVIPVPEGVDLVSAAGLPEVAATVYSNVFMIAGLKAGETLLVHGGAGGIGAMAIQLAKALGARVIATAGSAAKCEKILELGADEAVNYREQDFVGAAQRFGGADVILDVMGGSYLARNLEALALGGRLVVIGLQGGSSAELDLAALMGKRASVIGTTLRSRPVDEKAAVMEQVRRVVWPLIAQGTIKPSIGATFPLDQARQAHDYFDSGEHQGKVLLTI</sequence>
<dbReference type="InterPro" id="IPR013154">
    <property type="entry name" value="ADH-like_N"/>
</dbReference>
<dbReference type="InterPro" id="IPR011032">
    <property type="entry name" value="GroES-like_sf"/>
</dbReference>
<dbReference type="RefSeq" id="WP_309798645.1">
    <property type="nucleotide sequence ID" value="NZ_BAAAHY010000005.1"/>
</dbReference>
<dbReference type="InterPro" id="IPR020843">
    <property type="entry name" value="ER"/>
</dbReference>
<dbReference type="SUPFAM" id="SSF50129">
    <property type="entry name" value="GroES-like"/>
    <property type="match status" value="1"/>
</dbReference>
<dbReference type="SMART" id="SM00829">
    <property type="entry name" value="PKS_ER"/>
    <property type="match status" value="1"/>
</dbReference>
<dbReference type="InterPro" id="IPR002364">
    <property type="entry name" value="Quin_OxRdtase/zeta-crystal_CS"/>
</dbReference>
<keyword evidence="2 4" id="KW-0560">Oxidoreductase</keyword>
<dbReference type="Pfam" id="PF08240">
    <property type="entry name" value="ADH_N"/>
    <property type="match status" value="1"/>
</dbReference>
<dbReference type="InterPro" id="IPR036291">
    <property type="entry name" value="NAD(P)-bd_dom_sf"/>
</dbReference>
<keyword evidence="1" id="KW-0521">NADP</keyword>
<dbReference type="Proteomes" id="UP001185069">
    <property type="component" value="Unassembled WGS sequence"/>
</dbReference>
<keyword evidence="5" id="KW-1185">Reference proteome</keyword>
<dbReference type="NCBIfam" id="TIGR02824">
    <property type="entry name" value="quinone_pig3"/>
    <property type="match status" value="1"/>
</dbReference>
<proteinExistence type="predicted"/>
<dbReference type="Gene3D" id="3.90.180.10">
    <property type="entry name" value="Medium-chain alcohol dehydrogenases, catalytic domain"/>
    <property type="match status" value="1"/>
</dbReference>
<dbReference type="Gene3D" id="3.40.50.720">
    <property type="entry name" value="NAD(P)-binding Rossmann-like Domain"/>
    <property type="match status" value="1"/>
</dbReference>
<accession>A0ABU1JBZ6</accession>
<gene>
    <name evidence="4" type="ORF">JOE69_002168</name>
</gene>
<reference evidence="4 5" key="1">
    <citation type="submission" date="2023-07" db="EMBL/GenBank/DDBJ databases">
        <title>Sequencing the genomes of 1000 actinobacteria strains.</title>
        <authorList>
            <person name="Klenk H.-P."/>
        </authorList>
    </citation>
    <scope>NUCLEOTIDE SEQUENCE [LARGE SCALE GENOMIC DNA]</scope>
    <source>
        <strain evidence="4 5">DSM 14555</strain>
    </source>
</reference>
<dbReference type="InterPro" id="IPR013149">
    <property type="entry name" value="ADH-like_C"/>
</dbReference>
<evidence type="ECO:0000259" key="3">
    <source>
        <dbReference type="SMART" id="SM00829"/>
    </source>
</evidence>
<comment type="caution">
    <text evidence="4">The sequence shown here is derived from an EMBL/GenBank/DDBJ whole genome shotgun (WGS) entry which is preliminary data.</text>
</comment>
<dbReference type="InterPro" id="IPR014189">
    <property type="entry name" value="Quinone_OxRdtase_PIG3"/>
</dbReference>
<name>A0ABU1JBZ6_9MICC</name>
<dbReference type="SUPFAM" id="SSF51735">
    <property type="entry name" value="NAD(P)-binding Rossmann-fold domains"/>
    <property type="match status" value="1"/>
</dbReference>
<evidence type="ECO:0000313" key="4">
    <source>
        <dbReference type="EMBL" id="MDR6269930.1"/>
    </source>
</evidence>
<dbReference type="GO" id="GO:0003960">
    <property type="term" value="F:quinone reductase (NADPH) activity"/>
    <property type="evidence" value="ECO:0007669"/>
    <property type="project" value="UniProtKB-EC"/>
</dbReference>
<dbReference type="CDD" id="cd05276">
    <property type="entry name" value="p53_inducible_oxidoreductase"/>
    <property type="match status" value="1"/>
</dbReference>
<evidence type="ECO:0000256" key="1">
    <source>
        <dbReference type="ARBA" id="ARBA00022857"/>
    </source>
</evidence>